<reference evidence="3 4" key="1">
    <citation type="submission" date="2020-01" db="EMBL/GenBank/DDBJ databases">
        <authorList>
            <person name="Kim M.K."/>
        </authorList>
    </citation>
    <scope>NUCLEOTIDE SEQUENCE [LARGE SCALE GENOMIC DNA]</scope>
    <source>
        <strain evidence="3 4">172606-1</strain>
    </source>
</reference>
<dbReference type="NCBIfam" id="TIGR04183">
    <property type="entry name" value="Por_Secre_tail"/>
    <property type="match status" value="1"/>
</dbReference>
<dbReference type="Gene3D" id="3.40.50.1820">
    <property type="entry name" value="alpha/beta hydrolase"/>
    <property type="match status" value="1"/>
</dbReference>
<dbReference type="RefSeq" id="WP_162447606.1">
    <property type="nucleotide sequence ID" value="NZ_CP048222.1"/>
</dbReference>
<evidence type="ECO:0000313" key="3">
    <source>
        <dbReference type="EMBL" id="QHT71673.1"/>
    </source>
</evidence>
<dbReference type="Pfam" id="PF18962">
    <property type="entry name" value="Por_Secre_tail"/>
    <property type="match status" value="1"/>
</dbReference>
<dbReference type="EMBL" id="CP048222">
    <property type="protein sequence ID" value="QHT71673.1"/>
    <property type="molecule type" value="Genomic_DNA"/>
</dbReference>
<feature type="chain" id="PRO_5025572281" evidence="1">
    <location>
        <begin position="21"/>
        <end position="719"/>
    </location>
</feature>
<keyword evidence="1" id="KW-0732">Signal</keyword>
<feature type="domain" description="Secretion system C-terminal sorting" evidence="2">
    <location>
        <begin position="651"/>
        <end position="719"/>
    </location>
</feature>
<gene>
    <name evidence="3" type="ORF">GXP67_35900</name>
</gene>
<evidence type="ECO:0000259" key="2">
    <source>
        <dbReference type="Pfam" id="PF18962"/>
    </source>
</evidence>
<keyword evidence="4" id="KW-1185">Reference proteome</keyword>
<accession>A0A6C0GVT2</accession>
<dbReference type="AlphaFoldDB" id="A0A6C0GVT2"/>
<sequence>MKNHFLYLVLVLFTSFGSHAQSQVHAWYQYGQVWIVWKETNPRPEIYEIYSATTPFTSTHQASLIGKLAHWEWAAGALKDQINNPTFNWNVPSINGSYHQLDTTQGLFVFTPHSTDSAYFAVVKRGDTLVNPTINRTHSAIGYSYDPVNDPVISHPQVSKVNEGYPTTFWAMWADGRADHWNGRADFPVMANQHKNGQPSIFIVSEAIDMDTTGGKKIPACIWLHGGDGKAIQSLPKSRPLVNIKPQEGILVAHNDDFVAYVSNRLNDQHSNSWFFGWAKNKDPYSPDNNAVSFNDTIINYTQRRLHWIEDWLIQKYHVDPERIHINGHSMGSAGTTALMKTYPARYATATIFNNGLNGHSNTDQGYTLFGDTAWNNPTNLYRRDGSNVAIKQVFNLNDRNSYRRDLPLVRMFHGKNDENGVMMWDAYVVSEYKKADSLGWGMQLYWSERGHGIGTGELYNDHWTHSKASTGQTLRDNVGYEELKYRNKTFPAFYNHRLDPNAFEPGDGTIGTIATGGNGDDWGTYGGYHEWNTTSLIDQPDRWQVCAWLINEAIYVNDNCPFDSLVSSVSIRKPQHFKPGTGQTIYWSQIDSTTNTILKEGITQTGADNVVSVDNIVLYRYPVKTYITFTLIPSWARKNFSADPDQHFTVFPNPTDDQLHIRIRGFSKDNLVTVRNLMGTLIAQFYIQKENNLLDISRLKPGVYLVSHNNFTVKFIKK</sequence>
<dbReference type="KEGG" id="rhoz:GXP67_35900"/>
<name>A0A6C0GVT2_9BACT</name>
<evidence type="ECO:0000313" key="4">
    <source>
        <dbReference type="Proteomes" id="UP000480178"/>
    </source>
</evidence>
<dbReference type="SUPFAM" id="SSF53474">
    <property type="entry name" value="alpha/beta-Hydrolases"/>
    <property type="match status" value="1"/>
</dbReference>
<evidence type="ECO:0000256" key="1">
    <source>
        <dbReference type="SAM" id="SignalP"/>
    </source>
</evidence>
<dbReference type="InterPro" id="IPR026444">
    <property type="entry name" value="Secre_tail"/>
</dbReference>
<organism evidence="3 4">
    <name type="scientific">Rhodocytophaga rosea</name>
    <dbReference type="NCBI Taxonomy" id="2704465"/>
    <lineage>
        <taxon>Bacteria</taxon>
        <taxon>Pseudomonadati</taxon>
        <taxon>Bacteroidota</taxon>
        <taxon>Cytophagia</taxon>
        <taxon>Cytophagales</taxon>
        <taxon>Rhodocytophagaceae</taxon>
        <taxon>Rhodocytophaga</taxon>
    </lineage>
</organism>
<feature type="signal peptide" evidence="1">
    <location>
        <begin position="1"/>
        <end position="20"/>
    </location>
</feature>
<dbReference type="InterPro" id="IPR029058">
    <property type="entry name" value="AB_hydrolase_fold"/>
</dbReference>
<protein>
    <submittedName>
        <fullName evidence="3">T9SS type A sorting domain-containing protein</fullName>
    </submittedName>
</protein>
<dbReference type="Proteomes" id="UP000480178">
    <property type="component" value="Chromosome"/>
</dbReference>
<proteinExistence type="predicted"/>